<protein>
    <submittedName>
        <fullName evidence="2">Uncharacterized protein</fullName>
    </submittedName>
</protein>
<reference evidence="2" key="1">
    <citation type="submission" date="2017-12" db="EMBL/GenBank/DDBJ databases">
        <title>Gene loss provides genomic basis for host adaptation in cereal stripe rust fungi.</title>
        <authorList>
            <person name="Xia C."/>
        </authorList>
    </citation>
    <scope>NUCLEOTIDE SEQUENCE [LARGE SCALE GENOMIC DNA]</scope>
    <source>
        <strain evidence="2">93-210</strain>
    </source>
</reference>
<dbReference type="PANTHER" id="PTHR34409:SF1">
    <property type="entry name" value="MYB-LIKE DOMAIN-CONTAINING PROTEIN"/>
    <property type="match status" value="1"/>
</dbReference>
<evidence type="ECO:0000313" key="3">
    <source>
        <dbReference type="Proteomes" id="UP000239156"/>
    </source>
</evidence>
<feature type="compositionally biased region" description="Acidic residues" evidence="1">
    <location>
        <begin position="124"/>
        <end position="140"/>
    </location>
</feature>
<gene>
    <name evidence="2" type="ORF">PSTT_05222</name>
</gene>
<organism evidence="2 3">
    <name type="scientific">Puccinia striiformis</name>
    <dbReference type="NCBI Taxonomy" id="27350"/>
    <lineage>
        <taxon>Eukaryota</taxon>
        <taxon>Fungi</taxon>
        <taxon>Dikarya</taxon>
        <taxon>Basidiomycota</taxon>
        <taxon>Pucciniomycotina</taxon>
        <taxon>Pucciniomycetes</taxon>
        <taxon>Pucciniales</taxon>
        <taxon>Pucciniaceae</taxon>
        <taxon>Puccinia</taxon>
    </lineage>
</organism>
<dbReference type="Proteomes" id="UP000239156">
    <property type="component" value="Unassembled WGS sequence"/>
</dbReference>
<dbReference type="PANTHER" id="PTHR34409">
    <property type="entry name" value="SET DOMAIN-CONTAINING PROTEIN"/>
    <property type="match status" value="1"/>
</dbReference>
<feature type="compositionally biased region" description="Low complexity" evidence="1">
    <location>
        <begin position="158"/>
        <end position="168"/>
    </location>
</feature>
<dbReference type="EMBL" id="PKSL01000038">
    <property type="protein sequence ID" value="POW11492.1"/>
    <property type="molecule type" value="Genomic_DNA"/>
</dbReference>
<name>A0A2S4VPM0_9BASI</name>
<feature type="region of interest" description="Disordered" evidence="1">
    <location>
        <begin position="121"/>
        <end position="147"/>
    </location>
</feature>
<dbReference type="VEuPathDB" id="FungiDB:PSTT_05222"/>
<accession>A0A2S4VPM0</accession>
<sequence>FLPIAPTLHPSNTPSLLISIIRNPHQHLTPFKTLKKDQDKPQVLKATVTTTASTCTYSQRVIPLGIDKWTQVMDMHHEYAPKNYKFKHLYQAKKPTGDPTIKDIIQDAKAAFQEMHNCGKTYENVDDDMNEDDKEYESDDERNGVGADVLNEGWSESQLPQDQQLQSDGAAESGWSVTPTQGYMTTYQICLTWEQWIHRGKQAKQI</sequence>
<feature type="non-terminal residue" evidence="2">
    <location>
        <position position="1"/>
    </location>
</feature>
<evidence type="ECO:0000256" key="1">
    <source>
        <dbReference type="SAM" id="MobiDB-lite"/>
    </source>
</evidence>
<proteinExistence type="predicted"/>
<feature type="region of interest" description="Disordered" evidence="1">
    <location>
        <begin position="158"/>
        <end position="177"/>
    </location>
</feature>
<dbReference type="VEuPathDB" id="FungiDB:PSHT_00814"/>
<evidence type="ECO:0000313" key="2">
    <source>
        <dbReference type="EMBL" id="POW11492.1"/>
    </source>
</evidence>
<dbReference type="AlphaFoldDB" id="A0A2S4VPM0"/>
<comment type="caution">
    <text evidence="2">The sequence shown here is derived from an EMBL/GenBank/DDBJ whole genome shotgun (WGS) entry which is preliminary data.</text>
</comment>
<keyword evidence="3" id="KW-1185">Reference proteome</keyword>